<accession>A0ABP0F052</accession>
<dbReference type="InterPro" id="IPR001373">
    <property type="entry name" value="Cullin_N"/>
</dbReference>
<name>A0ABP0F052_CLALP</name>
<keyword evidence="7" id="KW-1185">Reference proteome</keyword>
<dbReference type="InterPro" id="IPR036388">
    <property type="entry name" value="WH-like_DNA-bd_sf"/>
</dbReference>
<dbReference type="Proteomes" id="UP001642483">
    <property type="component" value="Unassembled WGS sequence"/>
</dbReference>
<dbReference type="Pfam" id="PF00888">
    <property type="entry name" value="Cullin"/>
    <property type="match status" value="1"/>
</dbReference>
<evidence type="ECO:0000256" key="2">
    <source>
        <dbReference type="ARBA" id="ARBA00022843"/>
    </source>
</evidence>
<feature type="domain" description="Cullin family profile" evidence="5">
    <location>
        <begin position="399"/>
        <end position="629"/>
    </location>
</feature>
<dbReference type="SUPFAM" id="SSF75632">
    <property type="entry name" value="Cullin homology domain"/>
    <property type="match status" value="1"/>
</dbReference>
<dbReference type="SMART" id="SM00884">
    <property type="entry name" value="Cullin_Nedd8"/>
    <property type="match status" value="1"/>
</dbReference>
<organism evidence="6 7">
    <name type="scientific">Clavelina lepadiformis</name>
    <name type="common">Light-bulb sea squirt</name>
    <name type="synonym">Ascidia lepadiformis</name>
    <dbReference type="NCBI Taxonomy" id="159417"/>
    <lineage>
        <taxon>Eukaryota</taxon>
        <taxon>Metazoa</taxon>
        <taxon>Chordata</taxon>
        <taxon>Tunicata</taxon>
        <taxon>Ascidiacea</taxon>
        <taxon>Aplousobranchia</taxon>
        <taxon>Clavelinidae</taxon>
        <taxon>Clavelina</taxon>
    </lineage>
</organism>
<dbReference type="InterPro" id="IPR016158">
    <property type="entry name" value="Cullin_homology"/>
</dbReference>
<dbReference type="InterPro" id="IPR036390">
    <property type="entry name" value="WH_DNA-bd_sf"/>
</dbReference>
<reference evidence="6 7" key="1">
    <citation type="submission" date="2024-02" db="EMBL/GenBank/DDBJ databases">
        <authorList>
            <person name="Daric V."/>
            <person name="Darras S."/>
        </authorList>
    </citation>
    <scope>NUCLEOTIDE SEQUENCE [LARGE SCALE GENOMIC DNA]</scope>
</reference>
<evidence type="ECO:0000313" key="6">
    <source>
        <dbReference type="EMBL" id="CAK8671313.1"/>
    </source>
</evidence>
<evidence type="ECO:0000259" key="5">
    <source>
        <dbReference type="PROSITE" id="PS50069"/>
    </source>
</evidence>
<dbReference type="InterPro" id="IPR016159">
    <property type="entry name" value="Cullin_repeat-like_dom_sf"/>
</dbReference>
<dbReference type="InterPro" id="IPR059120">
    <property type="entry name" value="Cullin-like_AB"/>
</dbReference>
<proteinExistence type="inferred from homology"/>
<dbReference type="Pfam" id="PF26557">
    <property type="entry name" value="Cullin_AB"/>
    <property type="match status" value="1"/>
</dbReference>
<dbReference type="InterPro" id="IPR019559">
    <property type="entry name" value="Cullin_neddylation_domain"/>
</dbReference>
<comment type="similarity">
    <text evidence="1 3 4">Belongs to the cullin family.</text>
</comment>
<comment type="caution">
    <text evidence="6">The sequence shown here is derived from an EMBL/GenBank/DDBJ whole genome shotgun (WGS) entry which is preliminary data.</text>
</comment>
<dbReference type="InterPro" id="IPR045093">
    <property type="entry name" value="Cullin"/>
</dbReference>
<dbReference type="SUPFAM" id="SSF74788">
    <property type="entry name" value="Cullin repeat-like"/>
    <property type="match status" value="1"/>
</dbReference>
<dbReference type="SUPFAM" id="SSF46785">
    <property type="entry name" value="Winged helix' DNA-binding domain"/>
    <property type="match status" value="1"/>
</dbReference>
<dbReference type="Pfam" id="PF10557">
    <property type="entry name" value="Cullin_Nedd8"/>
    <property type="match status" value="1"/>
</dbReference>
<evidence type="ECO:0000313" key="7">
    <source>
        <dbReference type="Proteomes" id="UP001642483"/>
    </source>
</evidence>
<sequence>MSGESLENDPPTLDRSKNGITLRGVQSPIGAKPGSAKKLTIKNFRAKPTLPENYEKETWRKLQEAVSAIHRSSFIRYSLEELYKAVENLCSHKIAKNLYSQLKEVCESHIKQQVHIFDDDVDGEAFLRRLDQLWQDHCQQTIMIRCIFLVLDRTYVLQNSMLPSLWDLGLDLFRENVLNLEHVRDRSLGGLLQLIKRERHGDTINRTLLRNLLSMFSDLQIYHSLFEKRFLIETEQMYAEEGRAKKNELEVHDYLLHTEKRIAEERDLCLSCMDSSTLPLLITRVEEQLIAEHTESLLSKGFSYLVVENRTDDLKRFYKLLSAVKDGTKSLCAHFNKHVKNVASSIVLDTAADNSMVQDLLDLKEKLDHIVEICFEKDPKFVESLREAFESSVNRRQNKPAELIAKYVDQKMKSGNKEATESELDRTLDRIMLLFRFIHGKDIFEAFYKKDLAKRLLVGKSASVDAEKSMLSKLKQECGGMFTSKLEGMFKDMSHSKELLSQYRQHQANKPDMESCGVEMTVNILTMGYWPTYTPLEVRLPTYMVQLQESFRKFYLSKHSGRKLTFQSTLGHCVLKSKFKNGNKELQVSLFQTLVLLLFNEGDSFSFPEISDATAISEAELKRTLQSLACGKARVLTKVPKGKDVAVTDRFEFNASFKHKLIRIKINQIQLKETVEENVDTTERVFQDRQYQIDAAIVRIMKMRKTLSHQLLMSELYKQLKFPLKPTDIKKRIESLIDRDYMERDTDNTTQYHYVA</sequence>
<dbReference type="InterPro" id="IPR016157">
    <property type="entry name" value="Cullin_CS"/>
</dbReference>
<protein>
    <recommendedName>
        <fullName evidence="5">Cullin family profile domain-containing protein</fullName>
    </recommendedName>
</protein>
<dbReference type="PANTHER" id="PTHR11932">
    <property type="entry name" value="CULLIN"/>
    <property type="match status" value="1"/>
</dbReference>
<dbReference type="PROSITE" id="PS50069">
    <property type="entry name" value="CULLIN_2"/>
    <property type="match status" value="1"/>
</dbReference>
<dbReference type="Gene3D" id="3.30.230.130">
    <property type="entry name" value="Cullin, Chain C, Domain 2"/>
    <property type="match status" value="1"/>
</dbReference>
<dbReference type="EMBL" id="CAWYQH010000001">
    <property type="protein sequence ID" value="CAK8671313.1"/>
    <property type="molecule type" value="Genomic_DNA"/>
</dbReference>
<dbReference type="PROSITE" id="PS01256">
    <property type="entry name" value="CULLIN_1"/>
    <property type="match status" value="1"/>
</dbReference>
<gene>
    <name evidence="6" type="ORF">CVLEPA_LOCUS366</name>
</gene>
<dbReference type="Gene3D" id="1.10.10.10">
    <property type="entry name" value="Winged helix-like DNA-binding domain superfamily/Winged helix DNA-binding domain"/>
    <property type="match status" value="1"/>
</dbReference>
<dbReference type="InterPro" id="IPR036317">
    <property type="entry name" value="Cullin_homology_sf"/>
</dbReference>
<evidence type="ECO:0000256" key="3">
    <source>
        <dbReference type="PROSITE-ProRule" id="PRU00330"/>
    </source>
</evidence>
<keyword evidence="2" id="KW-0832">Ubl conjugation</keyword>
<dbReference type="SMART" id="SM00182">
    <property type="entry name" value="CULLIN"/>
    <property type="match status" value="1"/>
</dbReference>
<dbReference type="Gene3D" id="1.20.1310.10">
    <property type="entry name" value="Cullin Repeats"/>
    <property type="match status" value="4"/>
</dbReference>
<evidence type="ECO:0000256" key="4">
    <source>
        <dbReference type="RuleBase" id="RU003829"/>
    </source>
</evidence>
<evidence type="ECO:0000256" key="1">
    <source>
        <dbReference type="ARBA" id="ARBA00006019"/>
    </source>
</evidence>